<feature type="compositionally biased region" description="Basic residues" evidence="4">
    <location>
        <begin position="112"/>
        <end position="121"/>
    </location>
</feature>
<dbReference type="OrthoDB" id="433924at2759"/>
<evidence type="ECO:0000256" key="1">
    <source>
        <dbReference type="ARBA" id="ARBA00004123"/>
    </source>
</evidence>
<keyword evidence="7" id="KW-1185">Reference proteome</keyword>
<gene>
    <name evidence="6" type="ORF">BDU57DRAFT_532882</name>
</gene>
<evidence type="ECO:0000259" key="5">
    <source>
        <dbReference type="SMART" id="SM00300"/>
    </source>
</evidence>
<dbReference type="SMART" id="SM00300">
    <property type="entry name" value="ChSh"/>
    <property type="match status" value="1"/>
</dbReference>
<feature type="region of interest" description="Disordered" evidence="4">
    <location>
        <begin position="112"/>
        <end position="170"/>
    </location>
</feature>
<dbReference type="AlphaFoldDB" id="A0A6A5QAU1"/>
<evidence type="ECO:0000256" key="4">
    <source>
        <dbReference type="SAM" id="MobiDB-lite"/>
    </source>
</evidence>
<feature type="compositionally biased region" description="Acidic residues" evidence="4">
    <location>
        <begin position="151"/>
        <end position="170"/>
    </location>
</feature>
<organism evidence="6 7">
    <name type="scientific">Ampelomyces quisqualis</name>
    <name type="common">Powdery mildew agent</name>
    <dbReference type="NCBI Taxonomy" id="50730"/>
    <lineage>
        <taxon>Eukaryota</taxon>
        <taxon>Fungi</taxon>
        <taxon>Dikarya</taxon>
        <taxon>Ascomycota</taxon>
        <taxon>Pezizomycotina</taxon>
        <taxon>Dothideomycetes</taxon>
        <taxon>Pleosporomycetidae</taxon>
        <taxon>Pleosporales</taxon>
        <taxon>Pleosporineae</taxon>
        <taxon>Phaeosphaeriaceae</taxon>
        <taxon>Ampelomyces</taxon>
    </lineage>
</organism>
<proteinExistence type="predicted"/>
<accession>A0A6A5QAU1</accession>
<evidence type="ECO:0000256" key="3">
    <source>
        <dbReference type="ARBA" id="ARBA00023242"/>
    </source>
</evidence>
<feature type="domain" description="Chromo shadow" evidence="5">
    <location>
        <begin position="232"/>
        <end position="310"/>
    </location>
</feature>
<protein>
    <recommendedName>
        <fullName evidence="5">Chromo shadow domain-containing protein</fullName>
    </recommendedName>
</protein>
<comment type="subunit">
    <text evidence="2">Component of the NuA4 histone acetyltransferase complex.</text>
</comment>
<name>A0A6A5QAU1_AMPQU</name>
<dbReference type="GO" id="GO:0005634">
    <property type="term" value="C:nucleus"/>
    <property type="evidence" value="ECO:0007669"/>
    <property type="project" value="UniProtKB-SubCell"/>
</dbReference>
<keyword evidence="3" id="KW-0539">Nucleus</keyword>
<dbReference type="EMBL" id="ML979141">
    <property type="protein sequence ID" value="KAF1911938.1"/>
    <property type="molecule type" value="Genomic_DNA"/>
</dbReference>
<dbReference type="InterPro" id="IPR016197">
    <property type="entry name" value="Chromo-like_dom_sf"/>
</dbReference>
<dbReference type="Gene3D" id="2.40.50.40">
    <property type="match status" value="1"/>
</dbReference>
<evidence type="ECO:0000313" key="7">
    <source>
        <dbReference type="Proteomes" id="UP000800096"/>
    </source>
</evidence>
<dbReference type="Proteomes" id="UP000800096">
    <property type="component" value="Unassembled WGS sequence"/>
</dbReference>
<evidence type="ECO:0000256" key="2">
    <source>
        <dbReference type="ARBA" id="ARBA00011353"/>
    </source>
</evidence>
<sequence length="324" mass="36025">MACGPAKGEQRKIESYNELKKHRSSDSCVYGEVRGGGVVCKQLDLYLAPHAENSPERQDIGAHAPASSLRIVFHAANALHGCTITPPHAASPTIAWNSPTLSSSKLFHTKITRDHRPRRLRIMPPALSDNESSGDEQVPAQKKAQQPDVAEVVESEDEQDQSSSAAEDEYVVEKIMGHRFVKADNDREGAVDVMSEYFEQIGGRPEPKGAQKRKGRASGVKSESGTPASSAKRVKQEKSWSPPPGSWEHDVDYIETVEERQDPKTGALEKFAYLVWTNEKKTQHPLKHIYQKCPQKMLAYYESHLVFTQNDGLNGDDESMKDAY</sequence>
<dbReference type="Pfam" id="PF01393">
    <property type="entry name" value="Chromo_shadow"/>
    <property type="match status" value="1"/>
</dbReference>
<dbReference type="SUPFAM" id="SSF54160">
    <property type="entry name" value="Chromo domain-like"/>
    <property type="match status" value="1"/>
</dbReference>
<comment type="subcellular location">
    <subcellularLocation>
        <location evidence="1">Nucleus</location>
    </subcellularLocation>
</comment>
<dbReference type="InterPro" id="IPR008251">
    <property type="entry name" value="Chromo_shadow_dom"/>
</dbReference>
<reference evidence="6" key="1">
    <citation type="journal article" date="2020" name="Stud. Mycol.">
        <title>101 Dothideomycetes genomes: a test case for predicting lifestyles and emergence of pathogens.</title>
        <authorList>
            <person name="Haridas S."/>
            <person name="Albert R."/>
            <person name="Binder M."/>
            <person name="Bloem J."/>
            <person name="Labutti K."/>
            <person name="Salamov A."/>
            <person name="Andreopoulos B."/>
            <person name="Baker S."/>
            <person name="Barry K."/>
            <person name="Bills G."/>
            <person name="Bluhm B."/>
            <person name="Cannon C."/>
            <person name="Castanera R."/>
            <person name="Culley D."/>
            <person name="Daum C."/>
            <person name="Ezra D."/>
            <person name="Gonzalez J."/>
            <person name="Henrissat B."/>
            <person name="Kuo A."/>
            <person name="Liang C."/>
            <person name="Lipzen A."/>
            <person name="Lutzoni F."/>
            <person name="Magnuson J."/>
            <person name="Mondo S."/>
            <person name="Nolan M."/>
            <person name="Ohm R."/>
            <person name="Pangilinan J."/>
            <person name="Park H.-J."/>
            <person name="Ramirez L."/>
            <person name="Alfaro M."/>
            <person name="Sun H."/>
            <person name="Tritt A."/>
            <person name="Yoshinaga Y."/>
            <person name="Zwiers L.-H."/>
            <person name="Turgeon B."/>
            <person name="Goodwin S."/>
            <person name="Spatafora J."/>
            <person name="Crous P."/>
            <person name="Grigoriev I."/>
        </authorList>
    </citation>
    <scope>NUCLEOTIDE SEQUENCE</scope>
    <source>
        <strain evidence="6">HMLAC05119</strain>
    </source>
</reference>
<evidence type="ECO:0000313" key="6">
    <source>
        <dbReference type="EMBL" id="KAF1911938.1"/>
    </source>
</evidence>
<feature type="region of interest" description="Disordered" evidence="4">
    <location>
        <begin position="200"/>
        <end position="249"/>
    </location>
</feature>